<keyword evidence="1" id="KW-1133">Transmembrane helix</keyword>
<organism evidence="2 3">
    <name type="scientific">Microbacterium aurantiacum</name>
    <dbReference type="NCBI Taxonomy" id="162393"/>
    <lineage>
        <taxon>Bacteria</taxon>
        <taxon>Bacillati</taxon>
        <taxon>Actinomycetota</taxon>
        <taxon>Actinomycetes</taxon>
        <taxon>Micrococcales</taxon>
        <taxon>Microbacteriaceae</taxon>
        <taxon>Microbacterium</taxon>
    </lineage>
</organism>
<evidence type="ECO:0000313" key="2">
    <source>
        <dbReference type="EMBL" id="KOS10566.1"/>
    </source>
</evidence>
<dbReference type="EMBL" id="LAVO01000010">
    <property type="protein sequence ID" value="KOS10566.1"/>
    <property type="molecule type" value="Genomic_DNA"/>
</dbReference>
<name>A0A0M8ME34_9MICO</name>
<gene>
    <name evidence="2" type="ORF">XI38_10140</name>
</gene>
<evidence type="ECO:0008006" key="4">
    <source>
        <dbReference type="Google" id="ProtNLM"/>
    </source>
</evidence>
<dbReference type="PATRIC" id="fig|84292.3.peg.2065"/>
<sequence length="348" mass="36585">MTYAARLAAQPRLLLAAKTAVAAVLAWYLAPMIPFAEDQYSYYGALGALVTMHPTVARSARVGGEVLMGLALGIALSLCGVAALRAGVPGGLVLGVVIGVAVLLGGWRFLGTGGDWVALAGLFVLLAAGGDPEGFSVSYLGTVAFGIVIGIAVNLLVVPPLYIRRAGKQLSLLRDELTTLLDEASDALARGDVDRDGLALALARVDEVSTTVREEVREAEESARANPRRRRHVDERDENMKRMEAMERLGYLAHELVDLLVDVQDADPALGPDGRQALARAIAEVSDLVAAPVGDPDARSRLAAASRALDAYEAGIVSPDSGLCRETAAAAAIDLCLRRIIDATRPFV</sequence>
<protein>
    <recommendedName>
        <fullName evidence="4">FUSC family protein</fullName>
    </recommendedName>
</protein>
<dbReference type="OrthoDB" id="3579456at2"/>
<reference evidence="2" key="1">
    <citation type="submission" date="2015-04" db="EMBL/GenBank/DDBJ databases">
        <title>Complete genome sequence of Microbacterium chocolatum SIT 101, a bacterium enantioselectively hydrolyzing mesomeric diesters.</title>
        <authorList>
            <person name="Li X."/>
            <person name="Xu Y."/>
        </authorList>
    </citation>
    <scope>NUCLEOTIDE SEQUENCE [LARGE SCALE GENOMIC DNA]</scope>
    <source>
        <strain evidence="2">SIT 101</strain>
    </source>
</reference>
<dbReference type="AlphaFoldDB" id="A0A0M8ME34"/>
<keyword evidence="1" id="KW-0812">Transmembrane</keyword>
<comment type="caution">
    <text evidence="2">The sequence shown here is derived from an EMBL/GenBank/DDBJ whole genome shotgun (WGS) entry which is preliminary data.</text>
</comment>
<evidence type="ECO:0000256" key="1">
    <source>
        <dbReference type="SAM" id="Phobius"/>
    </source>
</evidence>
<evidence type="ECO:0000313" key="3">
    <source>
        <dbReference type="Proteomes" id="UP000037737"/>
    </source>
</evidence>
<feature type="transmembrane region" description="Helical" evidence="1">
    <location>
        <begin position="12"/>
        <end position="30"/>
    </location>
</feature>
<keyword evidence="1" id="KW-0472">Membrane</keyword>
<feature type="transmembrane region" description="Helical" evidence="1">
    <location>
        <begin position="136"/>
        <end position="158"/>
    </location>
</feature>
<feature type="transmembrane region" description="Helical" evidence="1">
    <location>
        <begin position="66"/>
        <end position="84"/>
    </location>
</feature>
<feature type="transmembrane region" description="Helical" evidence="1">
    <location>
        <begin position="90"/>
        <end position="107"/>
    </location>
</feature>
<keyword evidence="3" id="KW-1185">Reference proteome</keyword>
<dbReference type="Proteomes" id="UP000037737">
    <property type="component" value="Unassembled WGS sequence"/>
</dbReference>
<proteinExistence type="predicted"/>
<accession>A0A0M8ME34</accession>